<dbReference type="Ensembl" id="ENSORLT00020013370.1">
    <property type="protein sequence ID" value="ENSORLP00020021919.1"/>
    <property type="gene ID" value="ENSORLG00020001932.1"/>
</dbReference>
<protein>
    <submittedName>
        <fullName evidence="1">Uncharacterized protein</fullName>
    </submittedName>
</protein>
<evidence type="ECO:0000313" key="2">
    <source>
        <dbReference type="Proteomes" id="UP000265180"/>
    </source>
</evidence>
<reference evidence="1 2" key="2">
    <citation type="submission" date="2017-04" db="EMBL/GenBank/DDBJ databases">
        <title>CpG methylation of centromeres and impact of large insertions on vertebrate speciation.</title>
        <authorList>
            <person name="Ichikawa K."/>
            <person name="Yoshimura J."/>
            <person name="Morishita S."/>
        </authorList>
    </citation>
    <scope>NUCLEOTIDE SEQUENCE</scope>
    <source>
        <strain evidence="1 2">HNI</strain>
    </source>
</reference>
<reference key="1">
    <citation type="journal article" date="2007" name="Nature">
        <title>The medaka draft genome and insights into vertebrate genome evolution.</title>
        <authorList>
            <person name="Kasahara M."/>
            <person name="Naruse K."/>
            <person name="Sasaki S."/>
            <person name="Nakatani Y."/>
            <person name="Qu W."/>
            <person name="Ahsan B."/>
            <person name="Yamada T."/>
            <person name="Nagayasu Y."/>
            <person name="Doi K."/>
            <person name="Kasai Y."/>
            <person name="Jindo T."/>
            <person name="Kobayashi D."/>
            <person name="Shimada A."/>
            <person name="Toyoda A."/>
            <person name="Kuroki Y."/>
            <person name="Fujiyama A."/>
            <person name="Sasaki T."/>
            <person name="Shimizu A."/>
            <person name="Asakawa S."/>
            <person name="Shimizu N."/>
            <person name="Hashimoto S."/>
            <person name="Yang J."/>
            <person name="Lee Y."/>
            <person name="Matsushima K."/>
            <person name="Sugano S."/>
            <person name="Sakaizumi M."/>
            <person name="Narita T."/>
            <person name="Ohishi K."/>
            <person name="Haga S."/>
            <person name="Ohta F."/>
            <person name="Nomoto H."/>
            <person name="Nogata K."/>
            <person name="Morishita T."/>
            <person name="Endo T."/>
            <person name="Shin-I T."/>
            <person name="Takeda H."/>
            <person name="Morishita S."/>
            <person name="Kohara Y."/>
        </authorList>
    </citation>
    <scope>NUCLEOTIDE SEQUENCE [LARGE SCALE GENOMIC DNA]</scope>
    <source>
        <strain>Hd-rR</strain>
    </source>
</reference>
<organism evidence="1 2">
    <name type="scientific">Oryzias latipes</name>
    <name type="common">Japanese rice fish</name>
    <name type="synonym">Japanese killifish</name>
    <dbReference type="NCBI Taxonomy" id="8090"/>
    <lineage>
        <taxon>Eukaryota</taxon>
        <taxon>Metazoa</taxon>
        <taxon>Chordata</taxon>
        <taxon>Craniata</taxon>
        <taxon>Vertebrata</taxon>
        <taxon>Euteleostomi</taxon>
        <taxon>Actinopterygii</taxon>
        <taxon>Neopterygii</taxon>
        <taxon>Teleostei</taxon>
        <taxon>Neoteleostei</taxon>
        <taxon>Acanthomorphata</taxon>
        <taxon>Ovalentaria</taxon>
        <taxon>Atherinomorphae</taxon>
        <taxon>Beloniformes</taxon>
        <taxon>Adrianichthyidae</taxon>
        <taxon>Oryziinae</taxon>
        <taxon>Oryzias</taxon>
    </lineage>
</organism>
<sequence>MVFLEKIVDQNGLQNHQSGAQNQGNRPKTTRQELVDDVKAAGTTVTKKTIGSTFRLNLLQCSQNTPASEAHGPAPAVVRSHPNGALWHRLHLSCLPRLPTVRHGGGNIMLWGCFSAQGYFMKTSLPPSRRRLKTRMIEKESPDLNPKEHLTSVLANGDGKRDWNCSAPMVPATTQRESNEGIVLKMLFFKAFGTHHSQNAA</sequence>
<reference evidence="1" key="4">
    <citation type="submission" date="2025-09" db="UniProtKB">
        <authorList>
            <consortium name="Ensembl"/>
        </authorList>
    </citation>
    <scope>IDENTIFICATION</scope>
    <source>
        <strain evidence="1">HNI</strain>
    </source>
</reference>
<evidence type="ECO:0000313" key="1">
    <source>
        <dbReference type="Ensembl" id="ENSORLP00020021919.1"/>
    </source>
</evidence>
<dbReference type="AlphaFoldDB" id="A0A3P9LMF1"/>
<reference evidence="1" key="3">
    <citation type="submission" date="2025-08" db="UniProtKB">
        <authorList>
            <consortium name="Ensembl"/>
        </authorList>
    </citation>
    <scope>IDENTIFICATION</scope>
    <source>
        <strain evidence="1">HNI</strain>
    </source>
</reference>
<name>A0A3P9LMF1_ORYLA</name>
<accession>A0A3P9LMF1</accession>
<proteinExistence type="predicted"/>
<dbReference type="Proteomes" id="UP000265180">
    <property type="component" value="Chromosome 16"/>
</dbReference>